<feature type="transmembrane region" description="Helical" evidence="1">
    <location>
        <begin position="69"/>
        <end position="90"/>
    </location>
</feature>
<accession>A0A7G3B691</accession>
<dbReference type="EMBL" id="GITU01011802">
    <property type="protein sequence ID" value="MBC1180505.1"/>
    <property type="molecule type" value="Transcribed_RNA"/>
</dbReference>
<proteinExistence type="predicted"/>
<dbReference type="AlphaFoldDB" id="A0A7G3B691"/>
<keyword evidence="1" id="KW-0812">Transmembrane</keyword>
<keyword evidence="1" id="KW-1133">Transmembrane helix</keyword>
<reference evidence="2" key="1">
    <citation type="journal article" date="2020" name="BMC">
        <title>Leishmania infection induces a limited differential gene expression in the sand fly midgut.</title>
        <authorList>
            <person name="Coutinho-Abreu I.V."/>
            <person name="Serafim T.D."/>
            <person name="Meneses C."/>
            <person name="Kamhawi S."/>
            <person name="Oliveira F."/>
            <person name="Valenzuela J.G."/>
        </authorList>
    </citation>
    <scope>NUCLEOTIDE SEQUENCE</scope>
    <source>
        <strain evidence="2">Jacobina</strain>
        <tissue evidence="2">Midgut</tissue>
    </source>
</reference>
<name>A0A7G3B691_LUTLO</name>
<keyword evidence="1" id="KW-0472">Membrane</keyword>
<sequence length="96" mass="11499">MQHFLLIIFSLPLALKPNLFAHKYSLFNRLIFILFISFVYRGCPNVNAKFKLNSSLQIFGLECLEFLTIFRSSFLFLIKTIFFILSWKYLRKFEFA</sequence>
<evidence type="ECO:0000313" key="2">
    <source>
        <dbReference type="EMBL" id="MBC1180505.1"/>
    </source>
</evidence>
<evidence type="ECO:0000256" key="1">
    <source>
        <dbReference type="SAM" id="Phobius"/>
    </source>
</evidence>
<feature type="transmembrane region" description="Helical" evidence="1">
    <location>
        <begin position="31"/>
        <end position="48"/>
    </location>
</feature>
<organism evidence="2">
    <name type="scientific">Lutzomyia longipalpis</name>
    <name type="common">Sand fly</name>
    <dbReference type="NCBI Taxonomy" id="7200"/>
    <lineage>
        <taxon>Eukaryota</taxon>
        <taxon>Metazoa</taxon>
        <taxon>Ecdysozoa</taxon>
        <taxon>Arthropoda</taxon>
        <taxon>Hexapoda</taxon>
        <taxon>Insecta</taxon>
        <taxon>Pterygota</taxon>
        <taxon>Neoptera</taxon>
        <taxon>Endopterygota</taxon>
        <taxon>Diptera</taxon>
        <taxon>Nematocera</taxon>
        <taxon>Psychodoidea</taxon>
        <taxon>Psychodidae</taxon>
        <taxon>Lutzomyia</taxon>
        <taxon>Lutzomyia</taxon>
    </lineage>
</organism>
<protein>
    <submittedName>
        <fullName evidence="2">Uncharacterized protein</fullName>
    </submittedName>
</protein>